<organism evidence="7 8">
    <name type="scientific">Hyphodiscus hymeniophilus</name>
    <dbReference type="NCBI Taxonomy" id="353542"/>
    <lineage>
        <taxon>Eukaryota</taxon>
        <taxon>Fungi</taxon>
        <taxon>Dikarya</taxon>
        <taxon>Ascomycota</taxon>
        <taxon>Pezizomycotina</taxon>
        <taxon>Leotiomycetes</taxon>
        <taxon>Helotiales</taxon>
        <taxon>Hyphodiscaceae</taxon>
        <taxon>Hyphodiscus</taxon>
    </lineage>
</organism>
<dbReference type="EC" id="2.1.1.6" evidence="1"/>
<dbReference type="InterPro" id="IPR002935">
    <property type="entry name" value="SAM_O-MeTrfase"/>
</dbReference>
<dbReference type="AlphaFoldDB" id="A0A9P6VDR4"/>
<keyword evidence="8" id="KW-1185">Reference proteome</keyword>
<evidence type="ECO:0000256" key="4">
    <source>
        <dbReference type="ARBA" id="ARBA00022691"/>
    </source>
</evidence>
<evidence type="ECO:0000313" key="7">
    <source>
        <dbReference type="EMBL" id="KAG0645498.1"/>
    </source>
</evidence>
<dbReference type="GO" id="GO:0008171">
    <property type="term" value="F:O-methyltransferase activity"/>
    <property type="evidence" value="ECO:0007669"/>
    <property type="project" value="InterPro"/>
</dbReference>
<evidence type="ECO:0000313" key="8">
    <source>
        <dbReference type="Proteomes" id="UP000785200"/>
    </source>
</evidence>
<protein>
    <recommendedName>
        <fullName evidence="1">catechol O-methyltransferase</fullName>
        <ecNumber evidence="1">2.1.1.6</ecNumber>
    </recommendedName>
</protein>
<dbReference type="GO" id="GO:0032259">
    <property type="term" value="P:methylation"/>
    <property type="evidence" value="ECO:0007669"/>
    <property type="project" value="UniProtKB-KW"/>
</dbReference>
<dbReference type="Gene3D" id="3.40.50.150">
    <property type="entry name" value="Vaccinia Virus protein VP39"/>
    <property type="match status" value="1"/>
</dbReference>
<dbReference type="Pfam" id="PF01596">
    <property type="entry name" value="Methyltransf_3"/>
    <property type="match status" value="1"/>
</dbReference>
<name>A0A9P6VDR4_9HELO</name>
<comment type="caution">
    <text evidence="7">The sequence shown here is derived from an EMBL/GenBank/DDBJ whole genome shotgun (WGS) entry which is preliminary data.</text>
</comment>
<comment type="similarity">
    <text evidence="6">Belongs to the class I-like SAM-binding methyltransferase superfamily. Cation-dependent O-methyltransferase family.</text>
</comment>
<keyword evidence="5" id="KW-0128">Catecholamine metabolism</keyword>
<reference evidence="7" key="1">
    <citation type="submission" date="2019-07" db="EMBL/GenBank/DDBJ databases">
        <title>Hyphodiscus hymeniophilus genome sequencing and assembly.</title>
        <authorList>
            <person name="Kramer G."/>
            <person name="Nodwell J."/>
        </authorList>
    </citation>
    <scope>NUCLEOTIDE SEQUENCE</scope>
    <source>
        <strain evidence="7">ATCC 34498</strain>
    </source>
</reference>
<dbReference type="InterPro" id="IPR029063">
    <property type="entry name" value="SAM-dependent_MTases_sf"/>
</dbReference>
<gene>
    <name evidence="7" type="ORF">D0Z07_8540</name>
</gene>
<dbReference type="Proteomes" id="UP000785200">
    <property type="component" value="Unassembled WGS sequence"/>
</dbReference>
<dbReference type="EMBL" id="VNKQ01000018">
    <property type="protein sequence ID" value="KAG0645498.1"/>
    <property type="molecule type" value="Genomic_DNA"/>
</dbReference>
<dbReference type="PANTHER" id="PTHR43836">
    <property type="entry name" value="CATECHOL O-METHYLTRANSFERASE 1-RELATED"/>
    <property type="match status" value="1"/>
</dbReference>
<evidence type="ECO:0000256" key="3">
    <source>
        <dbReference type="ARBA" id="ARBA00022679"/>
    </source>
</evidence>
<proteinExistence type="inferred from homology"/>
<keyword evidence="3" id="KW-0808">Transferase</keyword>
<dbReference type="SUPFAM" id="SSF53335">
    <property type="entry name" value="S-adenosyl-L-methionine-dependent methyltransferases"/>
    <property type="match status" value="1"/>
</dbReference>
<dbReference type="OrthoDB" id="186626at2759"/>
<sequence length="253" mass="27571">MTAFDPSKWPSMAKAIESEIESHDGREQKLLTSITNSPSYPSFKNNPTALLAAVDDFSLNEDFLISVGPHKAEVISKIVKEHKPRVAVELGGYLGYSAILFAQAMKEANGDTGLRFYSLELMPEFAAIASELIALAGLSDIVKVIVGSADASLKKLVDDGELKDIDLLFLDHDPPEELYTKDFKVVEGLGLLKKNGALVVADNVIRPGAPEYREFMRGKEGWESKGVKGLIWPGEIEDELEVSTFVGRSVTSA</sequence>
<dbReference type="GO" id="GO:0006584">
    <property type="term" value="P:catecholamine metabolic process"/>
    <property type="evidence" value="ECO:0007669"/>
    <property type="project" value="UniProtKB-KW"/>
</dbReference>
<evidence type="ECO:0000256" key="6">
    <source>
        <dbReference type="ARBA" id="ARBA00023453"/>
    </source>
</evidence>
<accession>A0A9P6VDR4</accession>
<evidence type="ECO:0000256" key="5">
    <source>
        <dbReference type="ARBA" id="ARBA00022939"/>
    </source>
</evidence>
<dbReference type="PANTHER" id="PTHR43836:SF2">
    <property type="entry name" value="CATECHOL O-METHYLTRANSFERASE 1-RELATED"/>
    <property type="match status" value="1"/>
</dbReference>
<keyword evidence="2" id="KW-0489">Methyltransferase</keyword>
<dbReference type="PROSITE" id="PS51682">
    <property type="entry name" value="SAM_OMT_I"/>
    <property type="match status" value="1"/>
</dbReference>
<keyword evidence="4" id="KW-0949">S-adenosyl-L-methionine</keyword>
<evidence type="ECO:0000256" key="1">
    <source>
        <dbReference type="ARBA" id="ARBA00012880"/>
    </source>
</evidence>
<evidence type="ECO:0000256" key="2">
    <source>
        <dbReference type="ARBA" id="ARBA00022603"/>
    </source>
</evidence>